<name>A0AC61TRB1_9CAUD</name>
<accession>A0AC61TRB1</accession>
<evidence type="ECO:0000313" key="2">
    <source>
        <dbReference type="Proteomes" id="UP000828057"/>
    </source>
</evidence>
<reference evidence="1" key="1">
    <citation type="submission" date="2021-10" db="EMBL/GenBank/DDBJ databases">
        <authorList>
            <person name="Dean J.D."/>
            <person name="Kim M.K."/>
            <person name="Newey C.N."/>
            <person name="Stoker T.S."/>
            <person name="Thompson D.W."/>
            <person name="Grose J.H."/>
        </authorList>
    </citation>
    <scope>NUCLEOTIDE SEQUENCE</scope>
</reference>
<sequence length="96" mass="11046">MLNNISKTWYSYHTKYNEDCIMKAKVTNIMHTVDAHHRVAIKMDKSCGINQLTITSGKGVFVVGSHPGSKIRKYTREELIKLLEENSMFIESWKAV</sequence>
<organism evidence="1 2">
    <name type="scientific">Escherichia phage vB_EcoD_Fulano1</name>
    <dbReference type="NCBI Taxonomy" id="2902670"/>
    <lineage>
        <taxon>Viruses</taxon>
        <taxon>Duplodnaviria</taxon>
        <taxon>Heunggongvirae</taxon>
        <taxon>Uroviricota</taxon>
        <taxon>Caudoviricetes</taxon>
        <taxon>Drexlerviridae</taxon>
        <taxon>Tempevirinae</taxon>
        <taxon>Hanrivervirus</taxon>
        <taxon>Hanrivervirus fulano1</taxon>
    </lineage>
</organism>
<dbReference type="Proteomes" id="UP000828057">
    <property type="component" value="Segment"/>
</dbReference>
<proteinExistence type="predicted"/>
<protein>
    <submittedName>
        <fullName evidence="1">Polyribonucleotide</fullName>
    </submittedName>
</protein>
<gene>
    <name evidence="1" type="ORF">FULANO1_58</name>
</gene>
<evidence type="ECO:0000313" key="1">
    <source>
        <dbReference type="EMBL" id="UGV22659.1"/>
    </source>
</evidence>
<dbReference type="EMBL" id="OL539459">
    <property type="protein sequence ID" value="UGV22659.1"/>
    <property type="molecule type" value="Genomic_DNA"/>
</dbReference>
<keyword evidence="2" id="KW-1185">Reference proteome</keyword>